<dbReference type="RefSeq" id="WP_345070276.1">
    <property type="nucleotide sequence ID" value="NZ_BAABAP010000003.1"/>
</dbReference>
<dbReference type="AlphaFoldDB" id="A0A6F8Y6M2"/>
<name>A0A6F8Y6M2_9ACTN</name>
<reference evidence="2 3" key="2">
    <citation type="submission" date="2020-03" db="EMBL/GenBank/DDBJ databases">
        <authorList>
            <person name="Ichikawa N."/>
            <person name="Kimura A."/>
            <person name="Kitahashi Y."/>
            <person name="Uohara A."/>
        </authorList>
    </citation>
    <scope>NUCLEOTIDE SEQUENCE [LARGE SCALE GENOMIC DNA]</scope>
    <source>
        <strain evidence="2 3">NBRC 107702</strain>
    </source>
</reference>
<feature type="transmembrane region" description="Helical" evidence="1">
    <location>
        <begin position="150"/>
        <end position="172"/>
    </location>
</feature>
<feature type="transmembrane region" description="Helical" evidence="1">
    <location>
        <begin position="105"/>
        <end position="130"/>
    </location>
</feature>
<gene>
    <name evidence="2" type="ORF">Pflav_081840</name>
</gene>
<sequence length="259" mass="26386">MITFPRVARAEWTKLVSLRSTWITLGAASVLAIGLAGLIGYAVHRSIEGGEPPLTLAQAVGTAFLPIDLFVLVLGVFGVLQMTGEYGSGLIRATFTAVPRRWPVVAAKAVVLTVLTLPVMAVTALGSFLLCQALIGDTGAGLGDPGVPRAIAGAAVCPVLMGLLGLGIGTLLRHTAGAITTLVAALFVIPVLLGPALPNDWEKNVMKYVPTVAGQAMYSVGGGGGPFETLSPGASAAVMVGWVALVLTGALALLIRRDA</sequence>
<feature type="transmembrane region" description="Helical" evidence="1">
    <location>
        <begin position="63"/>
        <end position="84"/>
    </location>
</feature>
<dbReference type="PANTHER" id="PTHR37305:SF1">
    <property type="entry name" value="MEMBRANE PROTEIN"/>
    <property type="match status" value="1"/>
</dbReference>
<keyword evidence="1" id="KW-1133">Transmembrane helix</keyword>
<proteinExistence type="predicted"/>
<feature type="transmembrane region" description="Helical" evidence="1">
    <location>
        <begin position="234"/>
        <end position="255"/>
    </location>
</feature>
<keyword evidence="3" id="KW-1185">Reference proteome</keyword>
<evidence type="ECO:0000256" key="1">
    <source>
        <dbReference type="SAM" id="Phobius"/>
    </source>
</evidence>
<dbReference type="KEGG" id="pfla:Pflav_081840"/>
<dbReference type="EMBL" id="AP022870">
    <property type="protein sequence ID" value="BCB81774.1"/>
    <property type="molecule type" value="Genomic_DNA"/>
</dbReference>
<evidence type="ECO:0000313" key="3">
    <source>
        <dbReference type="Proteomes" id="UP000502508"/>
    </source>
</evidence>
<feature type="transmembrane region" description="Helical" evidence="1">
    <location>
        <begin position="179"/>
        <end position="197"/>
    </location>
</feature>
<dbReference type="GO" id="GO:0140359">
    <property type="term" value="F:ABC-type transporter activity"/>
    <property type="evidence" value="ECO:0007669"/>
    <property type="project" value="InterPro"/>
</dbReference>
<dbReference type="Proteomes" id="UP000502508">
    <property type="component" value="Chromosome"/>
</dbReference>
<accession>A0A6F8Y6M2</accession>
<dbReference type="GO" id="GO:0005886">
    <property type="term" value="C:plasma membrane"/>
    <property type="evidence" value="ECO:0007669"/>
    <property type="project" value="UniProtKB-SubCell"/>
</dbReference>
<evidence type="ECO:0000313" key="2">
    <source>
        <dbReference type="EMBL" id="BCB81774.1"/>
    </source>
</evidence>
<feature type="transmembrane region" description="Helical" evidence="1">
    <location>
        <begin position="21"/>
        <end position="43"/>
    </location>
</feature>
<dbReference type="PANTHER" id="PTHR37305">
    <property type="entry name" value="INTEGRAL MEMBRANE PROTEIN-RELATED"/>
    <property type="match status" value="1"/>
</dbReference>
<reference evidence="2 3" key="1">
    <citation type="submission" date="2020-03" db="EMBL/GenBank/DDBJ databases">
        <title>Whole genome shotgun sequence of Phytohabitans flavus NBRC 107702.</title>
        <authorList>
            <person name="Komaki H."/>
            <person name="Tamura T."/>
        </authorList>
    </citation>
    <scope>NUCLEOTIDE SEQUENCE [LARGE SCALE GENOMIC DNA]</scope>
    <source>
        <strain evidence="2 3">NBRC 107702</strain>
    </source>
</reference>
<protein>
    <submittedName>
        <fullName evidence="2">ABC transporter permease</fullName>
    </submittedName>
</protein>
<keyword evidence="1" id="KW-0472">Membrane</keyword>
<organism evidence="2 3">
    <name type="scientific">Phytohabitans flavus</name>
    <dbReference type="NCBI Taxonomy" id="1076124"/>
    <lineage>
        <taxon>Bacteria</taxon>
        <taxon>Bacillati</taxon>
        <taxon>Actinomycetota</taxon>
        <taxon>Actinomycetes</taxon>
        <taxon>Micromonosporales</taxon>
        <taxon>Micromonosporaceae</taxon>
    </lineage>
</organism>
<keyword evidence="1" id="KW-0812">Transmembrane</keyword>